<feature type="transmembrane region" description="Helical" evidence="10">
    <location>
        <begin position="163"/>
        <end position="183"/>
    </location>
</feature>
<evidence type="ECO:0000256" key="2">
    <source>
        <dbReference type="ARBA" id="ARBA00022475"/>
    </source>
</evidence>
<evidence type="ECO:0000256" key="9">
    <source>
        <dbReference type="RuleBase" id="RU000688"/>
    </source>
</evidence>
<feature type="transmembrane region" description="Helical" evidence="10">
    <location>
        <begin position="203"/>
        <end position="236"/>
    </location>
</feature>
<dbReference type="InterPro" id="IPR017452">
    <property type="entry name" value="GPCR_Rhodpsn_7TM"/>
</dbReference>
<dbReference type="InterPro" id="IPR000276">
    <property type="entry name" value="GPCR_Rhodpsn"/>
</dbReference>
<evidence type="ECO:0000256" key="4">
    <source>
        <dbReference type="ARBA" id="ARBA00022989"/>
    </source>
</evidence>
<dbReference type="PROSITE" id="PS00237">
    <property type="entry name" value="G_PROTEIN_RECEP_F1_1"/>
    <property type="match status" value="1"/>
</dbReference>
<evidence type="ECO:0000313" key="13">
    <source>
        <dbReference type="Proteomes" id="UP000472277"/>
    </source>
</evidence>
<dbReference type="Ensembl" id="ENSSTUT00000044898.1">
    <property type="protein sequence ID" value="ENSSTUP00000043003.1"/>
    <property type="gene ID" value="ENSSTUG00000018175.1"/>
</dbReference>
<evidence type="ECO:0000256" key="1">
    <source>
        <dbReference type="ARBA" id="ARBA00004651"/>
    </source>
</evidence>
<comment type="subcellular location">
    <subcellularLocation>
        <location evidence="1">Cell membrane</location>
        <topology evidence="1">Multi-pass membrane protein</topology>
    </subcellularLocation>
</comment>
<evidence type="ECO:0000256" key="3">
    <source>
        <dbReference type="ARBA" id="ARBA00022692"/>
    </source>
</evidence>
<dbReference type="PANTHER" id="PTHR24249">
    <property type="entry name" value="HISTAMINE RECEPTOR-RELATED G-PROTEIN COUPLED RECEPTOR"/>
    <property type="match status" value="1"/>
</dbReference>
<dbReference type="GO" id="GO:0005886">
    <property type="term" value="C:plasma membrane"/>
    <property type="evidence" value="ECO:0007669"/>
    <property type="project" value="UniProtKB-SubCell"/>
</dbReference>
<dbReference type="PROSITE" id="PS50262">
    <property type="entry name" value="G_PROTEIN_RECEP_F1_2"/>
    <property type="match status" value="1"/>
</dbReference>
<evidence type="ECO:0000256" key="6">
    <source>
        <dbReference type="ARBA" id="ARBA00023136"/>
    </source>
</evidence>
<keyword evidence="8 9" id="KW-0807">Transducer</keyword>
<feature type="transmembrane region" description="Helical" evidence="10">
    <location>
        <begin position="289"/>
        <end position="312"/>
    </location>
</feature>
<feature type="transmembrane region" description="Helical" evidence="10">
    <location>
        <begin position="83"/>
        <end position="102"/>
    </location>
</feature>
<keyword evidence="4 10" id="KW-1133">Transmembrane helix</keyword>
<keyword evidence="13" id="KW-1185">Reference proteome</keyword>
<evidence type="ECO:0000256" key="5">
    <source>
        <dbReference type="ARBA" id="ARBA00023040"/>
    </source>
</evidence>
<evidence type="ECO:0000256" key="10">
    <source>
        <dbReference type="SAM" id="Phobius"/>
    </source>
</evidence>
<dbReference type="SUPFAM" id="SSF81321">
    <property type="entry name" value="Family A G protein-coupled receptor-like"/>
    <property type="match status" value="1"/>
</dbReference>
<reference evidence="12" key="2">
    <citation type="submission" date="2025-09" db="UniProtKB">
        <authorList>
            <consortium name="Ensembl"/>
        </authorList>
    </citation>
    <scope>IDENTIFICATION</scope>
</reference>
<dbReference type="GeneTree" id="ENSGT01050000244823"/>
<organism evidence="12 13">
    <name type="scientific">Salmo trutta</name>
    <name type="common">Brown trout</name>
    <dbReference type="NCBI Taxonomy" id="8032"/>
    <lineage>
        <taxon>Eukaryota</taxon>
        <taxon>Metazoa</taxon>
        <taxon>Chordata</taxon>
        <taxon>Craniata</taxon>
        <taxon>Vertebrata</taxon>
        <taxon>Euteleostomi</taxon>
        <taxon>Actinopterygii</taxon>
        <taxon>Neopterygii</taxon>
        <taxon>Teleostei</taxon>
        <taxon>Protacanthopterygii</taxon>
        <taxon>Salmoniformes</taxon>
        <taxon>Salmonidae</taxon>
        <taxon>Salmoninae</taxon>
        <taxon>Salmo</taxon>
    </lineage>
</organism>
<accession>A0A673Z884</accession>
<evidence type="ECO:0000256" key="7">
    <source>
        <dbReference type="ARBA" id="ARBA00023170"/>
    </source>
</evidence>
<name>A0A673Z884_SALTR</name>
<comment type="similarity">
    <text evidence="9">Belongs to the G-protein coupled receptor 1 family.</text>
</comment>
<dbReference type="OMA" id="GPCALMF"/>
<dbReference type="CDD" id="cd15055">
    <property type="entry name" value="7tmA_TAARs"/>
    <property type="match status" value="1"/>
</dbReference>
<keyword evidence="7 9" id="KW-0675">Receptor</keyword>
<evidence type="ECO:0000256" key="8">
    <source>
        <dbReference type="ARBA" id="ARBA00023224"/>
    </source>
</evidence>
<keyword evidence="6 10" id="KW-0472">Membrane</keyword>
<sequence length="343" mass="38559">MGVPPPHTHTPISNSDINKAALHTVQYCFPLHNSSCVKEVRSIAENILMHLFFFSVSAFTVFVNLLVIISISHFKQLHTPTNLLILSLAVADLLVGIVVIPVEGIKVIESCWYLGETMCSVFHGIVFSVILVSLYNLVIIAVDRYVAVCDPLLYISKITIGKTVTSILLTWIFSFIYNLVILYCNGQWYRSQAHKNCHGECVLFISFTWGIIDLFVSFVAPCSVIICLYMNIFKVARIQVKAMNITSRIKISESKATKTLGVVLSVFLVGWITYYIGSLSDDYLAHSDVIIAFLSWVVYIHSFLNPLIYALFYPWFKTAVRHILTLHILAPSSSLINLLPENC</sequence>
<dbReference type="PRINTS" id="PR00237">
    <property type="entry name" value="GPCRRHODOPSN"/>
</dbReference>
<dbReference type="FunFam" id="1.20.1070.10:FF:000279">
    <property type="entry name" value="Trace amine-associated receptor 16f"/>
    <property type="match status" value="1"/>
</dbReference>
<evidence type="ECO:0000259" key="11">
    <source>
        <dbReference type="PROSITE" id="PS50262"/>
    </source>
</evidence>
<dbReference type="GO" id="GO:0001594">
    <property type="term" value="F:trace-amine receptor activity"/>
    <property type="evidence" value="ECO:0007669"/>
    <property type="project" value="TreeGrafter"/>
</dbReference>
<dbReference type="PANTHER" id="PTHR24249:SF381">
    <property type="entry name" value="TRACE AMINE ASSOCIATED RECEPTOR 19P-RELATED"/>
    <property type="match status" value="1"/>
</dbReference>
<proteinExistence type="inferred from homology"/>
<dbReference type="InterPro" id="IPR050569">
    <property type="entry name" value="TAAR"/>
</dbReference>
<protein>
    <submittedName>
        <fullName evidence="12">Trace amine associated receptor 14g</fullName>
    </submittedName>
</protein>
<feature type="transmembrane region" description="Helical" evidence="10">
    <location>
        <begin position="47"/>
        <end position="71"/>
    </location>
</feature>
<reference evidence="12" key="1">
    <citation type="submission" date="2025-08" db="UniProtKB">
        <authorList>
            <consortium name="Ensembl"/>
        </authorList>
    </citation>
    <scope>IDENTIFICATION</scope>
</reference>
<dbReference type="Pfam" id="PF00001">
    <property type="entry name" value="7tm_1"/>
    <property type="match status" value="1"/>
</dbReference>
<keyword evidence="3 9" id="KW-0812">Transmembrane</keyword>
<feature type="transmembrane region" description="Helical" evidence="10">
    <location>
        <begin position="122"/>
        <end position="142"/>
    </location>
</feature>
<dbReference type="Proteomes" id="UP000472277">
    <property type="component" value="Chromosome 19"/>
</dbReference>
<feature type="transmembrane region" description="Helical" evidence="10">
    <location>
        <begin position="257"/>
        <end position="277"/>
    </location>
</feature>
<dbReference type="AlphaFoldDB" id="A0A673Z884"/>
<feature type="domain" description="G-protein coupled receptors family 1 profile" evidence="11">
    <location>
        <begin position="63"/>
        <end position="309"/>
    </location>
</feature>
<evidence type="ECO:0000313" key="12">
    <source>
        <dbReference type="Ensembl" id="ENSSTUP00000043003.1"/>
    </source>
</evidence>
<dbReference type="Gene3D" id="1.20.1070.10">
    <property type="entry name" value="Rhodopsin 7-helix transmembrane proteins"/>
    <property type="match status" value="1"/>
</dbReference>
<keyword evidence="5 9" id="KW-0297">G-protein coupled receptor</keyword>
<keyword evidence="2" id="KW-1003">Cell membrane</keyword>
<dbReference type="InParanoid" id="A0A673Z884"/>